<gene>
    <name evidence="1" type="primary">OJ1060_D03.118</name>
</gene>
<proteinExistence type="predicted"/>
<evidence type="ECO:0000313" key="1">
    <source>
        <dbReference type="EMBL" id="BAC22273.1"/>
    </source>
</evidence>
<dbReference type="AlphaFoldDB" id="Q8H5L5"/>
<organism evidence="1 2">
    <name type="scientific">Oryza sativa subsp. japonica</name>
    <name type="common">Rice</name>
    <dbReference type="NCBI Taxonomy" id="39947"/>
    <lineage>
        <taxon>Eukaryota</taxon>
        <taxon>Viridiplantae</taxon>
        <taxon>Streptophyta</taxon>
        <taxon>Embryophyta</taxon>
        <taxon>Tracheophyta</taxon>
        <taxon>Spermatophyta</taxon>
        <taxon>Magnoliopsida</taxon>
        <taxon>Liliopsida</taxon>
        <taxon>Poales</taxon>
        <taxon>Poaceae</taxon>
        <taxon>BOP clade</taxon>
        <taxon>Oryzoideae</taxon>
        <taxon>Oryzeae</taxon>
        <taxon>Oryzinae</taxon>
        <taxon>Oryza</taxon>
        <taxon>Oryza sativa</taxon>
    </lineage>
</organism>
<reference evidence="2" key="1">
    <citation type="journal article" date="2005" name="Nature">
        <title>The map-based sequence of the rice genome.</title>
        <authorList>
            <consortium name="International rice genome sequencing project (IRGSP)"/>
            <person name="Matsumoto T."/>
            <person name="Wu J."/>
            <person name="Kanamori H."/>
            <person name="Katayose Y."/>
            <person name="Fujisawa M."/>
            <person name="Namiki N."/>
            <person name="Mizuno H."/>
            <person name="Yamamoto K."/>
            <person name="Antonio B.A."/>
            <person name="Baba T."/>
            <person name="Sakata K."/>
            <person name="Nagamura Y."/>
            <person name="Aoki H."/>
            <person name="Arikawa K."/>
            <person name="Arita K."/>
            <person name="Bito T."/>
            <person name="Chiden Y."/>
            <person name="Fujitsuka N."/>
            <person name="Fukunaka R."/>
            <person name="Hamada M."/>
            <person name="Harada C."/>
            <person name="Hayashi A."/>
            <person name="Hijishita S."/>
            <person name="Honda M."/>
            <person name="Hosokawa S."/>
            <person name="Ichikawa Y."/>
            <person name="Idonuma A."/>
            <person name="Iijima M."/>
            <person name="Ikeda M."/>
            <person name="Ikeno M."/>
            <person name="Ito K."/>
            <person name="Ito S."/>
            <person name="Ito T."/>
            <person name="Ito Y."/>
            <person name="Ito Y."/>
            <person name="Iwabuchi A."/>
            <person name="Kamiya K."/>
            <person name="Karasawa W."/>
            <person name="Kurita K."/>
            <person name="Katagiri S."/>
            <person name="Kikuta A."/>
            <person name="Kobayashi H."/>
            <person name="Kobayashi N."/>
            <person name="Machita K."/>
            <person name="Maehara T."/>
            <person name="Masukawa M."/>
            <person name="Mizubayashi T."/>
            <person name="Mukai Y."/>
            <person name="Nagasaki H."/>
            <person name="Nagata Y."/>
            <person name="Naito S."/>
            <person name="Nakashima M."/>
            <person name="Nakama Y."/>
            <person name="Nakamichi Y."/>
            <person name="Nakamura M."/>
            <person name="Meguro A."/>
            <person name="Negishi M."/>
            <person name="Ohta I."/>
            <person name="Ohta T."/>
            <person name="Okamoto M."/>
            <person name="Ono N."/>
            <person name="Saji S."/>
            <person name="Sakaguchi M."/>
            <person name="Sakai K."/>
            <person name="Shibata M."/>
            <person name="Shimokawa T."/>
            <person name="Song J."/>
            <person name="Takazaki Y."/>
            <person name="Terasawa K."/>
            <person name="Tsugane M."/>
            <person name="Tsuji K."/>
            <person name="Ueda S."/>
            <person name="Waki K."/>
            <person name="Yamagata H."/>
            <person name="Yamamoto M."/>
            <person name="Yamamoto S."/>
            <person name="Yamane H."/>
            <person name="Yoshiki S."/>
            <person name="Yoshihara R."/>
            <person name="Yukawa K."/>
            <person name="Zhong H."/>
            <person name="Yano M."/>
            <person name="Yuan Q."/>
            <person name="Ouyang S."/>
            <person name="Liu J."/>
            <person name="Jones K.M."/>
            <person name="Gansberger K."/>
            <person name="Moffat K."/>
            <person name="Hill J."/>
            <person name="Bera J."/>
            <person name="Fadrosh D."/>
            <person name="Jin S."/>
            <person name="Johri S."/>
            <person name="Kim M."/>
            <person name="Overton L."/>
            <person name="Reardon M."/>
            <person name="Tsitrin T."/>
            <person name="Vuong H."/>
            <person name="Weaver B."/>
            <person name="Ciecko A."/>
            <person name="Tallon L."/>
            <person name="Jackson J."/>
            <person name="Pai G."/>
            <person name="Aken S.V."/>
            <person name="Utterback T."/>
            <person name="Reidmuller S."/>
            <person name="Feldblyum T."/>
            <person name="Hsiao J."/>
            <person name="Zismann V."/>
            <person name="Iobst S."/>
            <person name="de Vazeille A.R."/>
            <person name="Buell C.R."/>
            <person name="Ying K."/>
            <person name="Li Y."/>
            <person name="Lu T."/>
            <person name="Huang Y."/>
            <person name="Zhao Q."/>
            <person name="Feng Q."/>
            <person name="Zhang L."/>
            <person name="Zhu J."/>
            <person name="Weng Q."/>
            <person name="Mu J."/>
            <person name="Lu Y."/>
            <person name="Fan D."/>
            <person name="Liu Y."/>
            <person name="Guan J."/>
            <person name="Zhang Y."/>
            <person name="Yu S."/>
            <person name="Liu X."/>
            <person name="Zhang Y."/>
            <person name="Hong G."/>
            <person name="Han B."/>
            <person name="Choisne N."/>
            <person name="Demange N."/>
            <person name="Orjeda G."/>
            <person name="Samain S."/>
            <person name="Cattolico L."/>
            <person name="Pelletier E."/>
            <person name="Couloux A."/>
            <person name="Segurens B."/>
            <person name="Wincker P."/>
            <person name="D'Hont A."/>
            <person name="Scarpelli C."/>
            <person name="Weissenbach J."/>
            <person name="Salanoubat M."/>
            <person name="Quetier F."/>
            <person name="Yu Y."/>
            <person name="Kim H.R."/>
            <person name="Rambo T."/>
            <person name="Currie J."/>
            <person name="Collura K."/>
            <person name="Luo M."/>
            <person name="Yang T."/>
            <person name="Ammiraju J.S.S."/>
            <person name="Engler F."/>
            <person name="Soderlund C."/>
            <person name="Wing R.A."/>
            <person name="Palmer L.E."/>
            <person name="de la Bastide M."/>
            <person name="Spiegel L."/>
            <person name="Nascimento L."/>
            <person name="Zutavern T."/>
            <person name="O'Shaughnessy A."/>
            <person name="Dike S."/>
            <person name="Dedhia N."/>
            <person name="Preston R."/>
            <person name="Balija V."/>
            <person name="McCombie W.R."/>
            <person name="Chow T."/>
            <person name="Chen H."/>
            <person name="Chung M."/>
            <person name="Chen C."/>
            <person name="Shaw J."/>
            <person name="Wu H."/>
            <person name="Hsiao K."/>
            <person name="Chao Y."/>
            <person name="Chu M."/>
            <person name="Cheng C."/>
            <person name="Hour A."/>
            <person name="Lee P."/>
            <person name="Lin S."/>
            <person name="Lin Y."/>
            <person name="Liou J."/>
            <person name="Liu S."/>
            <person name="Hsing Y."/>
            <person name="Raghuvanshi S."/>
            <person name="Mohanty A."/>
            <person name="Bharti A.K."/>
            <person name="Gaur A."/>
            <person name="Gupta V."/>
            <person name="Kumar D."/>
            <person name="Ravi V."/>
            <person name="Vij S."/>
            <person name="Kapur A."/>
            <person name="Khurana P."/>
            <person name="Khurana P."/>
            <person name="Khurana J.P."/>
            <person name="Tyagi A.K."/>
            <person name="Gaikwad K."/>
            <person name="Singh A."/>
            <person name="Dalal V."/>
            <person name="Srivastava S."/>
            <person name="Dixit A."/>
            <person name="Pal A.K."/>
            <person name="Ghazi I.A."/>
            <person name="Yadav M."/>
            <person name="Pandit A."/>
            <person name="Bhargava A."/>
            <person name="Sureshbabu K."/>
            <person name="Batra K."/>
            <person name="Sharma T.R."/>
            <person name="Mohapatra T."/>
            <person name="Singh N.K."/>
            <person name="Messing J."/>
            <person name="Nelson A.B."/>
            <person name="Fuks G."/>
            <person name="Kavchok S."/>
            <person name="Keizer G."/>
            <person name="Linton E."/>
            <person name="Llaca V."/>
            <person name="Song R."/>
            <person name="Tanyolac B."/>
            <person name="Young S."/>
            <person name="Ho-Il K."/>
            <person name="Hahn J.H."/>
            <person name="Sangsakoo G."/>
            <person name="Vanavichit A."/>
            <person name="de Mattos Luiz.A.T."/>
            <person name="Zimmer P.D."/>
            <person name="Malone G."/>
            <person name="Dellagostin O."/>
            <person name="de Oliveira A.C."/>
            <person name="Bevan M."/>
            <person name="Bancroft I."/>
            <person name="Minx P."/>
            <person name="Cordum H."/>
            <person name="Wilson R."/>
            <person name="Cheng Z."/>
            <person name="Jin W."/>
            <person name="Jiang J."/>
            <person name="Leong S.A."/>
            <person name="Iwama H."/>
            <person name="Gojobori T."/>
            <person name="Itoh T."/>
            <person name="Niimura Y."/>
            <person name="Fujii Y."/>
            <person name="Habara T."/>
            <person name="Sakai H."/>
            <person name="Sato Y."/>
            <person name="Wilson G."/>
            <person name="Kumar K."/>
            <person name="McCouch S."/>
            <person name="Juretic N."/>
            <person name="Hoen D."/>
            <person name="Wright S."/>
            <person name="Bruskiewich R."/>
            <person name="Bureau T."/>
            <person name="Miyao A."/>
            <person name="Hirochika H."/>
            <person name="Nishikawa T."/>
            <person name="Kadowaki K."/>
            <person name="Sugiura M."/>
            <person name="Burr B."/>
            <person name="Sasaki T."/>
        </authorList>
    </citation>
    <scope>NUCLEOTIDE SEQUENCE [LARGE SCALE GENOMIC DNA]</scope>
    <source>
        <strain evidence="2">cv. Nipponbare</strain>
    </source>
</reference>
<dbReference type="EMBL" id="AP003803">
    <property type="protein sequence ID" value="BAC22273.1"/>
    <property type="molecule type" value="Genomic_DNA"/>
</dbReference>
<name>Q8H5L5_ORYSJ</name>
<accession>Q8H5L5</accession>
<sequence length="66" mass="7288">MRLFPHLVSGLSVLGGARRRGSRHTHTPHRDSGIRRIAGGLAHLRDPDSLGAAYALPWPTQKRERA</sequence>
<evidence type="ECO:0000313" key="2">
    <source>
        <dbReference type="Proteomes" id="UP000000763"/>
    </source>
</evidence>
<protein>
    <submittedName>
        <fullName evidence="1">Uncharacterized protein</fullName>
    </submittedName>
</protein>
<dbReference type="Proteomes" id="UP000000763">
    <property type="component" value="Chromosome 7"/>
</dbReference>
<reference evidence="2" key="2">
    <citation type="journal article" date="2008" name="Nucleic Acids Res.">
        <title>The rice annotation project database (RAP-DB): 2008 update.</title>
        <authorList>
            <consortium name="The rice annotation project (RAP)"/>
        </authorList>
    </citation>
    <scope>GENOME REANNOTATION</scope>
    <source>
        <strain evidence="2">cv. Nipponbare</strain>
    </source>
</reference>